<dbReference type="EMBL" id="UINC01034152">
    <property type="protein sequence ID" value="SVB24551.1"/>
    <property type="molecule type" value="Genomic_DNA"/>
</dbReference>
<evidence type="ECO:0000313" key="1">
    <source>
        <dbReference type="EMBL" id="SVB24551.1"/>
    </source>
</evidence>
<accession>A0A382CFV4</accession>
<organism evidence="1">
    <name type="scientific">marine metagenome</name>
    <dbReference type="NCBI Taxonomy" id="408172"/>
    <lineage>
        <taxon>unclassified sequences</taxon>
        <taxon>metagenomes</taxon>
        <taxon>ecological metagenomes</taxon>
    </lineage>
</organism>
<dbReference type="SUPFAM" id="SSF53800">
    <property type="entry name" value="Chelatase"/>
    <property type="match status" value="1"/>
</dbReference>
<feature type="non-terminal residue" evidence="1">
    <location>
        <position position="1"/>
    </location>
</feature>
<proteinExistence type="predicted"/>
<dbReference type="AlphaFoldDB" id="A0A382CFV4"/>
<evidence type="ECO:0008006" key="2">
    <source>
        <dbReference type="Google" id="ProtNLM"/>
    </source>
</evidence>
<sequence length="287" mass="33415">KKIHDKYGDIPWRWVSAENLDNAEAMMRSLLNEGVDTVLLAPPRPIYSHHEEFNGSFKHAFEYIHKWEEENNKEIKVIMMPELSNFPIIRSAYTTMLKDRLGTLPEKSSVKLVVSVHGMAWDLVPHEAWIELAPKYVDPMMQDVKELTNQYNFSRVEVVKSQDHFADPYNNPDGKYLSTNTAFLEGIEDDFDYVINLPIEFFVENTDTLFSHAMFNFEGFEDYNRYEPIDYTDWSVPYTREFLIDGTTIIYNGLPVGKYNQPIIEAFYQAIDSLLSQEVESSVSNNH</sequence>
<protein>
    <recommendedName>
        <fullName evidence="2">Ferrochelatase</fullName>
    </recommendedName>
</protein>
<name>A0A382CFV4_9ZZZZ</name>
<reference evidence="1" key="1">
    <citation type="submission" date="2018-05" db="EMBL/GenBank/DDBJ databases">
        <authorList>
            <person name="Lanie J.A."/>
            <person name="Ng W.-L."/>
            <person name="Kazmierczak K.M."/>
            <person name="Andrzejewski T.M."/>
            <person name="Davidsen T.M."/>
            <person name="Wayne K.J."/>
            <person name="Tettelin H."/>
            <person name="Glass J.I."/>
            <person name="Rusch D."/>
            <person name="Podicherti R."/>
            <person name="Tsui H.-C.T."/>
            <person name="Winkler M.E."/>
        </authorList>
    </citation>
    <scope>NUCLEOTIDE SEQUENCE</scope>
</reference>
<gene>
    <name evidence="1" type="ORF">METZ01_LOCUS177405</name>
</gene>